<dbReference type="PANTHER" id="PTHR43245:SF13">
    <property type="entry name" value="UDP-D-APIOSE_UDP-D-XYLOSE SYNTHASE 2"/>
    <property type="match status" value="1"/>
</dbReference>
<proteinExistence type="predicted"/>
<dbReference type="InterPro" id="IPR001509">
    <property type="entry name" value="Epimerase_deHydtase"/>
</dbReference>
<organism evidence="2 3">
    <name type="scientific">Caenispirillum salinarum AK4</name>
    <dbReference type="NCBI Taxonomy" id="1238182"/>
    <lineage>
        <taxon>Bacteria</taxon>
        <taxon>Pseudomonadati</taxon>
        <taxon>Pseudomonadota</taxon>
        <taxon>Alphaproteobacteria</taxon>
        <taxon>Rhodospirillales</taxon>
        <taxon>Novispirillaceae</taxon>
        <taxon>Caenispirillum</taxon>
    </lineage>
</organism>
<feature type="domain" description="NAD-dependent epimerase/dehydratase" evidence="1">
    <location>
        <begin position="175"/>
        <end position="280"/>
    </location>
</feature>
<accession>K9GQF9</accession>
<dbReference type="PANTHER" id="PTHR43245">
    <property type="entry name" value="BIFUNCTIONAL POLYMYXIN RESISTANCE PROTEIN ARNA"/>
    <property type="match status" value="1"/>
</dbReference>
<dbReference type="RefSeq" id="WP_009541837.1">
    <property type="nucleotide sequence ID" value="NZ_ANHY01000017.1"/>
</dbReference>
<dbReference type="eggNOG" id="COG0451">
    <property type="taxonomic scope" value="Bacteria"/>
</dbReference>
<keyword evidence="3" id="KW-1185">Reference proteome</keyword>
<comment type="caution">
    <text evidence="2">The sequence shown here is derived from an EMBL/GenBank/DDBJ whole genome shotgun (WGS) entry which is preliminary data.</text>
</comment>
<dbReference type="EMBL" id="ANHY01000017">
    <property type="protein sequence ID" value="EKV28180.1"/>
    <property type="molecule type" value="Genomic_DNA"/>
</dbReference>
<dbReference type="Gene3D" id="3.40.50.720">
    <property type="entry name" value="NAD(P)-binding Rossmann-like Domain"/>
    <property type="match status" value="1"/>
</dbReference>
<feature type="domain" description="NAD-dependent epimerase/dehydratase" evidence="1">
    <location>
        <begin position="5"/>
        <end position="133"/>
    </location>
</feature>
<evidence type="ECO:0000259" key="1">
    <source>
        <dbReference type="Pfam" id="PF01370"/>
    </source>
</evidence>
<evidence type="ECO:0000313" key="3">
    <source>
        <dbReference type="Proteomes" id="UP000009881"/>
    </source>
</evidence>
<sequence length="372" mass="40373">MSAKILITGGAGFIGSHLADALLARGHHVRVFDNLSPQVHGKDAGVPDYLSPDVEFMRGDVRDANALRQALEGVDAVYHLAAMVGVGQSMYQIDDYTAVNDLGTATLLQLLIERPVKRLVVASSMSIYGEGLYEDEHGALISNATRSAEQLKKGQWEPVSTDGLPLTPIATPESKQPELASIYALGKYAQERMCLITGQAYGIPTTAMRFFNVYGTRQALSNPYTGVLAIFASRLLNGKAPRIFEDGRQRRDFVHVKDVARACADALDRPESAGHAINIGSGNIYTVEQIAATLARTMGRQDIAPEVTGEYRVGDIRHCFADLTNAEKLLGFRPEVGFDEGLGELVEWVASQTAEDRVGEADKELRQRGLVA</sequence>
<evidence type="ECO:0000313" key="2">
    <source>
        <dbReference type="EMBL" id="EKV28180.1"/>
    </source>
</evidence>
<dbReference type="InterPro" id="IPR036291">
    <property type="entry name" value="NAD(P)-bd_dom_sf"/>
</dbReference>
<dbReference type="STRING" id="1238182.C882_1181"/>
<name>K9GQF9_9PROT</name>
<protein>
    <submittedName>
        <fullName evidence="2">UDP-glucose 4-epimerase</fullName>
    </submittedName>
</protein>
<dbReference type="Pfam" id="PF01370">
    <property type="entry name" value="Epimerase"/>
    <property type="match status" value="2"/>
</dbReference>
<gene>
    <name evidence="2" type="ORF">C882_1181</name>
</gene>
<dbReference type="OrthoDB" id="9801785at2"/>
<dbReference type="PATRIC" id="fig|1238182.3.peg.3395"/>
<dbReference type="Proteomes" id="UP000009881">
    <property type="component" value="Unassembled WGS sequence"/>
</dbReference>
<dbReference type="InterPro" id="IPR050177">
    <property type="entry name" value="Lipid_A_modif_metabolic_enz"/>
</dbReference>
<reference evidence="2 3" key="1">
    <citation type="journal article" date="2013" name="Genome Announc.">
        <title>Draft Genome Sequence of an Alphaproteobacterium, Caenispirillum salinarum AK4(T), Isolated from a Solar Saltern.</title>
        <authorList>
            <person name="Khatri I."/>
            <person name="Singh A."/>
            <person name="Korpole S."/>
            <person name="Pinnaka A.K."/>
            <person name="Subramanian S."/>
        </authorList>
    </citation>
    <scope>NUCLEOTIDE SEQUENCE [LARGE SCALE GENOMIC DNA]</scope>
    <source>
        <strain evidence="2 3">AK4</strain>
    </source>
</reference>
<dbReference type="SUPFAM" id="SSF51735">
    <property type="entry name" value="NAD(P)-binding Rossmann-fold domains"/>
    <property type="match status" value="1"/>
</dbReference>
<dbReference type="AlphaFoldDB" id="K9GQF9"/>